<protein>
    <submittedName>
        <fullName evidence="2">Ribonuclease H</fullName>
    </submittedName>
</protein>
<feature type="region of interest" description="Disordered" evidence="1">
    <location>
        <begin position="1"/>
        <end position="160"/>
    </location>
</feature>
<feature type="compositionally biased region" description="Basic and acidic residues" evidence="1">
    <location>
        <begin position="32"/>
        <end position="51"/>
    </location>
</feature>
<evidence type="ECO:0000313" key="3">
    <source>
        <dbReference type="Proteomes" id="UP000634136"/>
    </source>
</evidence>
<dbReference type="Proteomes" id="UP000634136">
    <property type="component" value="Unassembled WGS sequence"/>
</dbReference>
<evidence type="ECO:0000313" key="2">
    <source>
        <dbReference type="EMBL" id="KAF7825274.1"/>
    </source>
</evidence>
<dbReference type="SUPFAM" id="SSF56219">
    <property type="entry name" value="DNase I-like"/>
    <property type="match status" value="1"/>
</dbReference>
<dbReference type="OrthoDB" id="1433961at2759"/>
<dbReference type="PANTHER" id="PTHR33710:SF71">
    <property type="entry name" value="ENDONUCLEASE_EXONUCLEASE_PHOSPHATASE DOMAIN-CONTAINING PROTEIN"/>
    <property type="match status" value="1"/>
</dbReference>
<feature type="compositionally biased region" description="Polar residues" evidence="1">
    <location>
        <begin position="1"/>
        <end position="18"/>
    </location>
</feature>
<proteinExistence type="predicted"/>
<evidence type="ECO:0000256" key="1">
    <source>
        <dbReference type="SAM" id="MobiDB-lite"/>
    </source>
</evidence>
<name>A0A834WQ62_9FABA</name>
<accession>A0A834WQ62</accession>
<dbReference type="Gene3D" id="3.60.10.10">
    <property type="entry name" value="Endonuclease/exonuclease/phosphatase"/>
    <property type="match status" value="1"/>
</dbReference>
<feature type="compositionally biased region" description="Basic and acidic residues" evidence="1">
    <location>
        <begin position="143"/>
        <end position="153"/>
    </location>
</feature>
<gene>
    <name evidence="2" type="ORF">G2W53_016438</name>
</gene>
<organism evidence="2 3">
    <name type="scientific">Senna tora</name>
    <dbReference type="NCBI Taxonomy" id="362788"/>
    <lineage>
        <taxon>Eukaryota</taxon>
        <taxon>Viridiplantae</taxon>
        <taxon>Streptophyta</taxon>
        <taxon>Embryophyta</taxon>
        <taxon>Tracheophyta</taxon>
        <taxon>Spermatophyta</taxon>
        <taxon>Magnoliopsida</taxon>
        <taxon>eudicotyledons</taxon>
        <taxon>Gunneridae</taxon>
        <taxon>Pentapetalae</taxon>
        <taxon>rosids</taxon>
        <taxon>fabids</taxon>
        <taxon>Fabales</taxon>
        <taxon>Fabaceae</taxon>
        <taxon>Caesalpinioideae</taxon>
        <taxon>Cassia clade</taxon>
        <taxon>Senna</taxon>
    </lineage>
</organism>
<dbReference type="AlphaFoldDB" id="A0A834WQ62"/>
<dbReference type="InterPro" id="IPR036691">
    <property type="entry name" value="Endo/exonu/phosph_ase_sf"/>
</dbReference>
<dbReference type="PANTHER" id="PTHR33710">
    <property type="entry name" value="BNAC02G09200D PROTEIN"/>
    <property type="match status" value="1"/>
</dbReference>
<dbReference type="EMBL" id="JAAIUW010000006">
    <property type="protein sequence ID" value="KAF7825274.1"/>
    <property type="molecule type" value="Genomic_DNA"/>
</dbReference>
<sequence>MHNQNRDNSVMGRNQGSRFNVLGDKEEEEEEPVRHEEYEEIQKEQEKDNKSAKTGWKTSKGNPLFAEAINKETDENEQVQGTDTMEIGSPVKEQQQSPKEKSESQLESQPEAMELGTPVKTKQKASKNESKGKECQAGSPDPNPKENPPDTSKKKAGIQRGLNVVKLNSKGASRKFLNAFKEMKRMYKPDMVCLFETRCSGIKAEAIIKKLGFNNYAINDARGYAGDIWALWNQDIDATCTYSHEQFLQLEIKDQIKGKWDVIAVYANPHAQIRDSIWPILESKCTNSSSLLMAGDFNEIASVSEQRGGSAPNLNRCNRFKEWINNCNLIDMVPAGPFFSWEGPKRQGQAKLYKRLDRTLCNQNWRNFFRDASPKCLARINSDHHPLLVLTEEYGTSAQNRPFRFENYWMNHDKFADIGKDEWDCINTPFNSEEIKRAVFSIGSSKAPGCDGFLASFYHQNWQLVADSLIKYL</sequence>
<keyword evidence="3" id="KW-1185">Reference proteome</keyword>
<comment type="caution">
    <text evidence="2">The sequence shown here is derived from an EMBL/GenBank/DDBJ whole genome shotgun (WGS) entry which is preliminary data.</text>
</comment>
<reference evidence="2" key="1">
    <citation type="submission" date="2020-09" db="EMBL/GenBank/DDBJ databases">
        <title>Genome-Enabled Discovery of Anthraquinone Biosynthesis in Senna tora.</title>
        <authorList>
            <person name="Kang S.-H."/>
            <person name="Pandey R.P."/>
            <person name="Lee C.-M."/>
            <person name="Sim J.-S."/>
            <person name="Jeong J.-T."/>
            <person name="Choi B.-S."/>
            <person name="Jung M."/>
            <person name="Ginzburg D."/>
            <person name="Zhao K."/>
            <person name="Won S.Y."/>
            <person name="Oh T.-J."/>
            <person name="Yu Y."/>
            <person name="Kim N.-H."/>
            <person name="Lee O.R."/>
            <person name="Lee T.-H."/>
            <person name="Bashyal P."/>
            <person name="Kim T.-S."/>
            <person name="Lee W.-H."/>
            <person name="Kawkins C."/>
            <person name="Kim C.-K."/>
            <person name="Kim J.S."/>
            <person name="Ahn B.O."/>
            <person name="Rhee S.Y."/>
            <person name="Sohng J.K."/>
        </authorList>
    </citation>
    <scope>NUCLEOTIDE SEQUENCE</scope>
    <source>
        <tissue evidence="2">Leaf</tissue>
    </source>
</reference>